<dbReference type="EMBL" id="AAVN02000005">
    <property type="protein sequence ID" value="EBA39417.1"/>
    <property type="molecule type" value="Genomic_DNA"/>
</dbReference>
<reference evidence="1 2" key="2">
    <citation type="submission" date="2007-04" db="EMBL/GenBank/DDBJ databases">
        <authorList>
            <person name="Fulton L."/>
            <person name="Clifton S."/>
            <person name="Fulton B."/>
            <person name="Xu J."/>
            <person name="Minx P."/>
            <person name="Mardis E.R."/>
            <person name="Wilson R.K."/>
        </authorList>
    </citation>
    <scope>NUCLEOTIDE SEQUENCE [LARGE SCALE GENOMIC DNA]</scope>
    <source>
        <strain evidence="2">ATCC 25986 / DSM 3979 / JCM 10188 / KCTC 3647 / NCTC 11838 / VPI 1003</strain>
    </source>
</reference>
<name>A4EA93_COLAA</name>
<proteinExistence type="predicted"/>
<dbReference type="AlphaFoldDB" id="A4EA93"/>
<evidence type="ECO:0000313" key="2">
    <source>
        <dbReference type="Proteomes" id="UP000002979"/>
    </source>
</evidence>
<comment type="caution">
    <text evidence="1">The sequence shown here is derived from an EMBL/GenBank/DDBJ whole genome shotgun (WGS) entry which is preliminary data.</text>
</comment>
<sequence length="425" mass="43622">MELNQLKALALAHGEGVAQLEGAGVDVVALGSHGLAVDLDAAAVDIATSLAGARRKTQVLEQASEVDLALVVDGQLNVLLGEVGELALLEHAVELGLSLVAGTGAVVGVAQVATQSALELVGIGGTVGQGSVDLVDLGRGERARQAVVLADHLVGDGHGLAEHILGRVGQADVVAIGLGHLAHAVGTLEQRHGERDLGLHAHLLHELTASEQVEELIGAAHLDVGLDLHGVESLHHGIQELMQGDRRLRLVALGKVVALKDAGDGELGTHLQQTGQVHRKDPVTVVHDGGLLGIQDLHGLAHVGLGVGLDLLLRKLRTGGVLARGVADQRGAVADDEGDVVAQVLELTHLAQRHGMAQVQVGAGGVDAELDVEGLALLKLLAKVGLGNDLRGARGDDTHLLVNRQHWVSSFCYSTLAENGGAGSP</sequence>
<reference evidence="1 2" key="1">
    <citation type="submission" date="2007-01" db="EMBL/GenBank/DDBJ databases">
        <title>Draft genome sequence of Collinsella aerofaciens (ATCC 25986).</title>
        <authorList>
            <person name="Sudarsanam P."/>
            <person name="Ley R."/>
            <person name="Guruge J."/>
            <person name="Turnbaugh P.J."/>
            <person name="Mahowald M."/>
            <person name="Liep D."/>
            <person name="Gordon J."/>
        </authorList>
    </citation>
    <scope>NUCLEOTIDE SEQUENCE [LARGE SCALE GENOMIC DNA]</scope>
    <source>
        <strain evidence="2">ATCC 25986 / DSM 3979 / JCM 10188 / KCTC 3647 / NCTC 11838 / VPI 1003</strain>
    </source>
</reference>
<evidence type="ECO:0008006" key="3">
    <source>
        <dbReference type="Google" id="ProtNLM"/>
    </source>
</evidence>
<gene>
    <name evidence="1" type="ORF">COLAER_01350</name>
</gene>
<accession>A4EA93</accession>
<organism evidence="1 2">
    <name type="scientific">Collinsella aerofaciens (strain ATCC 25986 / DSM 3979 / JCM 10188 / KCTC 3647 / NCTC 11838 / VPI 1003)</name>
    <dbReference type="NCBI Taxonomy" id="411903"/>
    <lineage>
        <taxon>Bacteria</taxon>
        <taxon>Bacillati</taxon>
        <taxon>Actinomycetota</taxon>
        <taxon>Coriobacteriia</taxon>
        <taxon>Coriobacteriales</taxon>
        <taxon>Coriobacteriaceae</taxon>
        <taxon>Collinsella</taxon>
    </lineage>
</organism>
<evidence type="ECO:0000313" key="1">
    <source>
        <dbReference type="EMBL" id="EBA39417.1"/>
    </source>
</evidence>
<dbReference type="Proteomes" id="UP000002979">
    <property type="component" value="Unassembled WGS sequence"/>
</dbReference>
<protein>
    <recommendedName>
        <fullName evidence="3">NAD-specific glutamate dehydrogenase</fullName>
    </recommendedName>
</protein>